<protein>
    <submittedName>
        <fullName evidence="1">Uncharacterized protein</fullName>
    </submittedName>
</protein>
<feature type="non-terminal residue" evidence="1">
    <location>
        <position position="1"/>
    </location>
</feature>
<evidence type="ECO:0000313" key="1">
    <source>
        <dbReference type="EMBL" id="MBC8336681.1"/>
    </source>
</evidence>
<gene>
    <name evidence="1" type="ORF">H8E29_15575</name>
</gene>
<organism evidence="1 2">
    <name type="scientific">Candidatus Desulfolinea nitratireducens</name>
    <dbReference type="NCBI Taxonomy" id="2841698"/>
    <lineage>
        <taxon>Bacteria</taxon>
        <taxon>Bacillati</taxon>
        <taxon>Chloroflexota</taxon>
        <taxon>Anaerolineae</taxon>
        <taxon>Anaerolineales</taxon>
        <taxon>Anaerolineales incertae sedis</taxon>
        <taxon>Candidatus Desulfolinea</taxon>
    </lineage>
</organism>
<dbReference type="AlphaFoldDB" id="A0A8J6NJ77"/>
<evidence type="ECO:0000313" key="2">
    <source>
        <dbReference type="Proteomes" id="UP000614469"/>
    </source>
</evidence>
<accession>A0A8J6NJ77</accession>
<reference evidence="1 2" key="1">
    <citation type="submission" date="2020-08" db="EMBL/GenBank/DDBJ databases">
        <title>Bridging the membrane lipid divide: bacteria of the FCB group superphylum have the potential to synthesize archaeal ether lipids.</title>
        <authorList>
            <person name="Villanueva L."/>
            <person name="Von Meijenfeldt F.A.B."/>
            <person name="Westbye A.B."/>
            <person name="Yadav S."/>
            <person name="Hopmans E.C."/>
            <person name="Dutilh B.E."/>
            <person name="Sinninghe Damste J.S."/>
        </authorList>
    </citation>
    <scope>NUCLEOTIDE SEQUENCE [LARGE SCALE GENOMIC DNA]</scope>
    <source>
        <strain evidence="1">NIOZ-UU36</strain>
    </source>
</reference>
<dbReference type="Proteomes" id="UP000614469">
    <property type="component" value="Unassembled WGS sequence"/>
</dbReference>
<name>A0A8J6NJ77_9CHLR</name>
<dbReference type="EMBL" id="JACNJN010000183">
    <property type="protein sequence ID" value="MBC8336681.1"/>
    <property type="molecule type" value="Genomic_DNA"/>
</dbReference>
<sequence>MQIAQSFAEAVTLVVHMERDPQHGQIVREIAEVSSVVERSAKRPAITPLFRFSAEANQLLPTGNRPMRPGFRAQEIGVPESYFQTQ</sequence>
<proteinExistence type="predicted"/>
<comment type="caution">
    <text evidence="1">The sequence shown here is derived from an EMBL/GenBank/DDBJ whole genome shotgun (WGS) entry which is preliminary data.</text>
</comment>